<reference evidence="2" key="1">
    <citation type="journal article" date="2019" name="Int. J. Syst. Evol. Microbiol.">
        <title>The Global Catalogue of Microorganisms (GCM) 10K type strain sequencing project: providing services to taxonomists for standard genome sequencing and annotation.</title>
        <authorList>
            <consortium name="The Broad Institute Genomics Platform"/>
            <consortium name="The Broad Institute Genome Sequencing Center for Infectious Disease"/>
            <person name="Wu L."/>
            <person name="Ma J."/>
        </authorList>
    </citation>
    <scope>NUCLEOTIDE SEQUENCE [LARGE SCALE GENOMIC DNA]</scope>
    <source>
        <strain evidence="2">KCTC 42398</strain>
    </source>
</reference>
<proteinExistence type="predicted"/>
<dbReference type="Proteomes" id="UP001597476">
    <property type="component" value="Unassembled WGS sequence"/>
</dbReference>
<protein>
    <submittedName>
        <fullName evidence="1">Uncharacterized protein</fullName>
    </submittedName>
</protein>
<keyword evidence="2" id="KW-1185">Reference proteome</keyword>
<dbReference type="RefSeq" id="WP_380292543.1">
    <property type="nucleotide sequence ID" value="NZ_JBHULY010000028.1"/>
</dbReference>
<dbReference type="EMBL" id="JBHULY010000028">
    <property type="protein sequence ID" value="MFD2727042.1"/>
    <property type="molecule type" value="Genomic_DNA"/>
</dbReference>
<accession>A0ABW5TCN8</accession>
<sequence length="64" mass="7400">MRIQKMKKAELEGMVFEKVNDNDMNIFIDIKNKDGSTETYKVNYIKSLRLPLILKNSKFGVCSA</sequence>
<gene>
    <name evidence="1" type="ORF">ACFSR8_12550</name>
</gene>
<organism evidence="1 2">
    <name type="scientific">Hyunsoonleella rubra</name>
    <dbReference type="NCBI Taxonomy" id="1737062"/>
    <lineage>
        <taxon>Bacteria</taxon>
        <taxon>Pseudomonadati</taxon>
        <taxon>Bacteroidota</taxon>
        <taxon>Flavobacteriia</taxon>
        <taxon>Flavobacteriales</taxon>
        <taxon>Flavobacteriaceae</taxon>
    </lineage>
</organism>
<comment type="caution">
    <text evidence="1">The sequence shown here is derived from an EMBL/GenBank/DDBJ whole genome shotgun (WGS) entry which is preliminary data.</text>
</comment>
<evidence type="ECO:0000313" key="1">
    <source>
        <dbReference type="EMBL" id="MFD2727042.1"/>
    </source>
</evidence>
<evidence type="ECO:0000313" key="2">
    <source>
        <dbReference type="Proteomes" id="UP001597476"/>
    </source>
</evidence>
<name>A0ABW5TCN8_9FLAO</name>